<feature type="transmembrane region" description="Helical" evidence="2">
    <location>
        <begin position="402"/>
        <end position="421"/>
    </location>
</feature>
<name>A0A7S2GJN9_9EUKA</name>
<dbReference type="PROSITE" id="PS50020">
    <property type="entry name" value="WW_DOMAIN_2"/>
    <property type="match status" value="1"/>
</dbReference>
<feature type="region of interest" description="Disordered" evidence="1">
    <location>
        <begin position="359"/>
        <end position="393"/>
    </location>
</feature>
<gene>
    <name evidence="4" type="ORF">CBRE1094_LOCUS18252</name>
</gene>
<dbReference type="Gene3D" id="2.20.70.10">
    <property type="match status" value="1"/>
</dbReference>
<keyword evidence="2" id="KW-0472">Membrane</keyword>
<reference evidence="4" key="1">
    <citation type="submission" date="2021-01" db="EMBL/GenBank/DDBJ databases">
        <authorList>
            <person name="Corre E."/>
            <person name="Pelletier E."/>
            <person name="Niang G."/>
            <person name="Scheremetjew M."/>
            <person name="Finn R."/>
            <person name="Kale V."/>
            <person name="Holt S."/>
            <person name="Cochrane G."/>
            <person name="Meng A."/>
            <person name="Brown T."/>
            <person name="Cohen L."/>
        </authorList>
    </citation>
    <scope>NUCLEOTIDE SEQUENCE</scope>
    <source>
        <strain evidence="4">UTEX LB 985</strain>
    </source>
</reference>
<accession>A0A7S2GJN9</accession>
<keyword evidence="2" id="KW-1133">Transmembrane helix</keyword>
<evidence type="ECO:0000256" key="2">
    <source>
        <dbReference type="SAM" id="Phobius"/>
    </source>
</evidence>
<dbReference type="SUPFAM" id="SSF51045">
    <property type="entry name" value="WW domain"/>
    <property type="match status" value="1"/>
</dbReference>
<keyword evidence="2" id="KW-0812">Transmembrane</keyword>
<protein>
    <recommendedName>
        <fullName evidence="3">WW domain-containing protein</fullName>
    </recommendedName>
</protein>
<dbReference type="Pfam" id="PF00397">
    <property type="entry name" value="WW"/>
    <property type="match status" value="1"/>
</dbReference>
<dbReference type="EMBL" id="HBGU01033395">
    <property type="protein sequence ID" value="CAD9457129.1"/>
    <property type="molecule type" value="Transcribed_RNA"/>
</dbReference>
<dbReference type="CDD" id="cd00201">
    <property type="entry name" value="WW"/>
    <property type="match status" value="1"/>
</dbReference>
<feature type="compositionally biased region" description="Basic and acidic residues" evidence="1">
    <location>
        <begin position="429"/>
        <end position="442"/>
    </location>
</feature>
<sequence>MHPAVMAVEQLASRGDKDVRSDRRGTVLVTLCFLCARVEAHGHLLRAVIRPGMPSATTACAANAGPHCTSSQGLQMRRLIPRSGNGPPCSTPPGCELGCEGNGNGPGGTGGGPDDPPCPNQGICDHCALEKTAAEKGIVGGDPAKWWTKLPAAHWDEPDQWPIFPCMSRDEKGARGTAQINPGDSVTTTLYMNADHSGLYRYELACGEQDTNEAFNAPGADLTPWLALHPSKELPPGSAPLSSSREVGRTRAETDAYFSRTVCTAASCPYRMNGGTNGNVIVHELGSAGCGPVPAPGEAQTVGPPVDGSSAPQCFIEDTFAIPSETTCRGRATLRWMWNSAEGLETYANCLDVFIEGSAEGGGEDGGDGKGGSVSGEDDGQESVGGGDDLANGANGGGSNSMIAGLVVAALVVGLVAGVAYHCSRKNGSVHDSRRKSEDPKWVAEPAHIQPAPPLGKPPEEPLPDGFVPVDDPTTGRIYYYNQSTGESTWHRPKVADHVEMSKV</sequence>
<dbReference type="InterPro" id="IPR036020">
    <property type="entry name" value="WW_dom_sf"/>
</dbReference>
<feature type="domain" description="WW" evidence="3">
    <location>
        <begin position="461"/>
        <end position="495"/>
    </location>
</feature>
<proteinExistence type="predicted"/>
<dbReference type="SMART" id="SM00456">
    <property type="entry name" value="WW"/>
    <property type="match status" value="1"/>
</dbReference>
<dbReference type="InterPro" id="IPR001202">
    <property type="entry name" value="WW_dom"/>
</dbReference>
<evidence type="ECO:0000256" key="1">
    <source>
        <dbReference type="SAM" id="MobiDB-lite"/>
    </source>
</evidence>
<evidence type="ECO:0000259" key="3">
    <source>
        <dbReference type="PROSITE" id="PS50020"/>
    </source>
</evidence>
<feature type="region of interest" description="Disordered" evidence="1">
    <location>
        <begin position="427"/>
        <end position="471"/>
    </location>
</feature>
<dbReference type="AlphaFoldDB" id="A0A7S2GJN9"/>
<evidence type="ECO:0000313" key="4">
    <source>
        <dbReference type="EMBL" id="CAD9457129.1"/>
    </source>
</evidence>
<organism evidence="4">
    <name type="scientific">Haptolina brevifila</name>
    <dbReference type="NCBI Taxonomy" id="156173"/>
    <lineage>
        <taxon>Eukaryota</taxon>
        <taxon>Haptista</taxon>
        <taxon>Haptophyta</taxon>
        <taxon>Prymnesiophyceae</taxon>
        <taxon>Prymnesiales</taxon>
        <taxon>Prymnesiaceae</taxon>
        <taxon>Haptolina</taxon>
    </lineage>
</organism>
<feature type="compositionally biased region" description="Gly residues" evidence="1">
    <location>
        <begin position="383"/>
        <end position="393"/>
    </location>
</feature>